<proteinExistence type="inferred from homology"/>
<dbReference type="AlphaFoldDB" id="A0A0C3HU10"/>
<evidence type="ECO:0000313" key="6">
    <source>
        <dbReference type="EMBL" id="KIN06505.1"/>
    </source>
</evidence>
<dbReference type="EMBL" id="KN832871">
    <property type="protein sequence ID" value="KIN06505.1"/>
    <property type="molecule type" value="Genomic_DNA"/>
</dbReference>
<reference evidence="6 7" key="1">
    <citation type="submission" date="2014-04" db="EMBL/GenBank/DDBJ databases">
        <authorList>
            <consortium name="DOE Joint Genome Institute"/>
            <person name="Kuo A."/>
            <person name="Martino E."/>
            <person name="Perotto S."/>
            <person name="Kohler A."/>
            <person name="Nagy L.G."/>
            <person name="Floudas D."/>
            <person name="Copeland A."/>
            <person name="Barry K.W."/>
            <person name="Cichocki N."/>
            <person name="Veneault-Fourrey C."/>
            <person name="LaButti K."/>
            <person name="Lindquist E.A."/>
            <person name="Lipzen A."/>
            <person name="Lundell T."/>
            <person name="Morin E."/>
            <person name="Murat C."/>
            <person name="Sun H."/>
            <person name="Tunlid A."/>
            <person name="Henrissat B."/>
            <person name="Grigoriev I.V."/>
            <person name="Hibbett D.S."/>
            <person name="Martin F."/>
            <person name="Nordberg H.P."/>
            <person name="Cantor M.N."/>
            <person name="Hua S.X."/>
        </authorList>
    </citation>
    <scope>NUCLEOTIDE SEQUENCE [LARGE SCALE GENOMIC DNA]</scope>
    <source>
        <strain evidence="6 7">Zn</strain>
    </source>
</reference>
<dbReference type="PANTHER" id="PTHR13848">
    <property type="entry name" value="PROTEIN YIPPEE-LIKE CG15309-RELATED"/>
    <property type="match status" value="1"/>
</dbReference>
<dbReference type="InterPro" id="IPR034751">
    <property type="entry name" value="Yippee"/>
</dbReference>
<name>A0A0C3HU10_OIDMZ</name>
<reference evidence="7" key="2">
    <citation type="submission" date="2015-01" db="EMBL/GenBank/DDBJ databases">
        <title>Evolutionary Origins and Diversification of the Mycorrhizal Mutualists.</title>
        <authorList>
            <consortium name="DOE Joint Genome Institute"/>
            <consortium name="Mycorrhizal Genomics Consortium"/>
            <person name="Kohler A."/>
            <person name="Kuo A."/>
            <person name="Nagy L.G."/>
            <person name="Floudas D."/>
            <person name="Copeland A."/>
            <person name="Barry K.W."/>
            <person name="Cichocki N."/>
            <person name="Veneault-Fourrey C."/>
            <person name="LaButti K."/>
            <person name="Lindquist E.A."/>
            <person name="Lipzen A."/>
            <person name="Lundell T."/>
            <person name="Morin E."/>
            <person name="Murat C."/>
            <person name="Riley R."/>
            <person name="Ohm R."/>
            <person name="Sun H."/>
            <person name="Tunlid A."/>
            <person name="Henrissat B."/>
            <person name="Grigoriev I.V."/>
            <person name="Hibbett D.S."/>
            <person name="Martin F."/>
        </authorList>
    </citation>
    <scope>NUCLEOTIDE SEQUENCE [LARGE SCALE GENOMIC DNA]</scope>
    <source>
        <strain evidence="7">Zn</strain>
    </source>
</reference>
<evidence type="ECO:0000256" key="3">
    <source>
        <dbReference type="ARBA" id="ARBA00022833"/>
    </source>
</evidence>
<feature type="compositionally biased region" description="Low complexity" evidence="4">
    <location>
        <begin position="40"/>
        <end position="66"/>
    </location>
</feature>
<evidence type="ECO:0000256" key="4">
    <source>
        <dbReference type="SAM" id="MobiDB-lite"/>
    </source>
</evidence>
<dbReference type="STRING" id="913774.A0A0C3HU10"/>
<accession>A0A0C3HU10</accession>
<protein>
    <recommendedName>
        <fullName evidence="5">Yippee domain-containing protein</fullName>
    </recommendedName>
</protein>
<evidence type="ECO:0000256" key="1">
    <source>
        <dbReference type="ARBA" id="ARBA00005613"/>
    </source>
</evidence>
<dbReference type="InterPro" id="IPR004910">
    <property type="entry name" value="Yippee/Mis18/Cereblon"/>
</dbReference>
<dbReference type="PROSITE" id="PS51792">
    <property type="entry name" value="YIPPEE"/>
    <property type="match status" value="1"/>
</dbReference>
<feature type="domain" description="Yippee" evidence="5">
    <location>
        <begin position="101"/>
        <end position="212"/>
    </location>
</feature>
<evidence type="ECO:0000259" key="5">
    <source>
        <dbReference type="PROSITE" id="PS51792"/>
    </source>
</evidence>
<gene>
    <name evidence="6" type="ORF">OIDMADRAFT_17346</name>
</gene>
<evidence type="ECO:0000313" key="7">
    <source>
        <dbReference type="Proteomes" id="UP000054321"/>
    </source>
</evidence>
<comment type="similarity">
    <text evidence="1">Belongs to the yippee family.</text>
</comment>
<organism evidence="6 7">
    <name type="scientific">Oidiodendron maius (strain Zn)</name>
    <dbReference type="NCBI Taxonomy" id="913774"/>
    <lineage>
        <taxon>Eukaryota</taxon>
        <taxon>Fungi</taxon>
        <taxon>Dikarya</taxon>
        <taxon>Ascomycota</taxon>
        <taxon>Pezizomycotina</taxon>
        <taxon>Leotiomycetes</taxon>
        <taxon>Leotiomycetes incertae sedis</taxon>
        <taxon>Myxotrichaceae</taxon>
        <taxon>Oidiodendron</taxon>
    </lineage>
</organism>
<dbReference type="GO" id="GO:0046872">
    <property type="term" value="F:metal ion binding"/>
    <property type="evidence" value="ECO:0007669"/>
    <property type="project" value="UniProtKB-KW"/>
</dbReference>
<dbReference type="Pfam" id="PF03226">
    <property type="entry name" value="Yippee-Mis18"/>
    <property type="match status" value="1"/>
</dbReference>
<keyword evidence="2" id="KW-0479">Metal-binding</keyword>
<dbReference type="InterPro" id="IPR039058">
    <property type="entry name" value="Yippee_fam"/>
</dbReference>
<keyword evidence="7" id="KW-1185">Reference proteome</keyword>
<evidence type="ECO:0000256" key="2">
    <source>
        <dbReference type="ARBA" id="ARBA00022723"/>
    </source>
</evidence>
<keyword evidence="3" id="KW-0862">Zinc</keyword>
<feature type="region of interest" description="Disordered" evidence="4">
    <location>
        <begin position="19"/>
        <end position="66"/>
    </location>
</feature>
<dbReference type="OrthoDB" id="6407410at2759"/>
<sequence length="278" mass="30524">MFFHTFPTYLLPSLPFATTSRRRQKSTSSARSEYSENSVPSLSASPTTSASDAASPSPSTSPLRPARVISHGFTGLLHAALEKHRDPPAPGPRRLARVQPNTMKCVTCATDIAFASQIVSKGFTGRHGRAYLVSPPGISEGNKDRKSTKLVNIKIGRPVNRELLTGAHVVADVSCMICSSVLGWKYLDAKEQAQKYKIGKYILESKRVVEVVSWEDEVDGLEDTELAGSVDRHDEEVVIFDDEDEDECEDLFTGTWNPSVVANRRAMRVNTRTADVSN</sequence>
<dbReference type="Proteomes" id="UP000054321">
    <property type="component" value="Unassembled WGS sequence"/>
</dbReference>
<dbReference type="InParanoid" id="A0A0C3HU10"/>
<dbReference type="HOGENOM" id="CLU_043857_0_0_1"/>